<name>A0ABD1Y3F9_9MARC</name>
<organism evidence="2 3">
    <name type="scientific">Riccia fluitans</name>
    <dbReference type="NCBI Taxonomy" id="41844"/>
    <lineage>
        <taxon>Eukaryota</taxon>
        <taxon>Viridiplantae</taxon>
        <taxon>Streptophyta</taxon>
        <taxon>Embryophyta</taxon>
        <taxon>Marchantiophyta</taxon>
        <taxon>Marchantiopsida</taxon>
        <taxon>Marchantiidae</taxon>
        <taxon>Marchantiales</taxon>
        <taxon>Ricciaceae</taxon>
        <taxon>Riccia</taxon>
    </lineage>
</organism>
<accession>A0ABD1Y3F9</accession>
<keyword evidence="1" id="KW-1133">Transmembrane helix</keyword>
<gene>
    <name evidence="2" type="ORF">R1flu_001371</name>
</gene>
<reference evidence="2 3" key="1">
    <citation type="submission" date="2024-09" db="EMBL/GenBank/DDBJ databases">
        <title>Chromosome-scale assembly of Riccia fluitans.</title>
        <authorList>
            <person name="Paukszto L."/>
            <person name="Sawicki J."/>
            <person name="Karawczyk K."/>
            <person name="Piernik-Szablinska J."/>
            <person name="Szczecinska M."/>
            <person name="Mazdziarz M."/>
        </authorList>
    </citation>
    <scope>NUCLEOTIDE SEQUENCE [LARGE SCALE GENOMIC DNA]</scope>
    <source>
        <strain evidence="2">Rf_01</strain>
        <tissue evidence="2">Aerial parts of the thallus</tissue>
    </source>
</reference>
<feature type="transmembrane region" description="Helical" evidence="1">
    <location>
        <begin position="104"/>
        <end position="127"/>
    </location>
</feature>
<comment type="caution">
    <text evidence="2">The sequence shown here is derived from an EMBL/GenBank/DDBJ whole genome shotgun (WGS) entry which is preliminary data.</text>
</comment>
<dbReference type="EMBL" id="JBHFFA010000006">
    <property type="protein sequence ID" value="KAL2621166.1"/>
    <property type="molecule type" value="Genomic_DNA"/>
</dbReference>
<keyword evidence="1" id="KW-0472">Membrane</keyword>
<dbReference type="AlphaFoldDB" id="A0ABD1Y3F9"/>
<keyword evidence="3" id="KW-1185">Reference proteome</keyword>
<evidence type="ECO:0000313" key="2">
    <source>
        <dbReference type="EMBL" id="KAL2621166.1"/>
    </source>
</evidence>
<sequence>MRLSIFSNSNIRFLHAASFTLISLTEYPCCLPSLANLQVKWQFQILFDAGNKSCKRKFRTLRQDSVQGLNLGCFLRSVSGNLAGICWTSTLGLTRASNLNVHDLVLPLGVLLRLSLLALGSLFYPLVEKQCTMS</sequence>
<evidence type="ECO:0000256" key="1">
    <source>
        <dbReference type="SAM" id="Phobius"/>
    </source>
</evidence>
<proteinExistence type="predicted"/>
<dbReference type="Proteomes" id="UP001605036">
    <property type="component" value="Unassembled WGS sequence"/>
</dbReference>
<evidence type="ECO:0000313" key="3">
    <source>
        <dbReference type="Proteomes" id="UP001605036"/>
    </source>
</evidence>
<protein>
    <submittedName>
        <fullName evidence="2">Uncharacterized protein</fullName>
    </submittedName>
</protein>
<keyword evidence="1" id="KW-0812">Transmembrane</keyword>